<name>A0A2W1BRY1_HELAM</name>
<dbReference type="EMBL" id="KZ149918">
    <property type="protein sequence ID" value="PZC77819.1"/>
    <property type="molecule type" value="Genomic_DNA"/>
</dbReference>
<keyword evidence="2" id="KW-1185">Reference proteome</keyword>
<organism evidence="1 2">
    <name type="scientific">Helicoverpa armigera</name>
    <name type="common">Cotton bollworm</name>
    <name type="synonym">Heliothis armigera</name>
    <dbReference type="NCBI Taxonomy" id="29058"/>
    <lineage>
        <taxon>Eukaryota</taxon>
        <taxon>Metazoa</taxon>
        <taxon>Ecdysozoa</taxon>
        <taxon>Arthropoda</taxon>
        <taxon>Hexapoda</taxon>
        <taxon>Insecta</taxon>
        <taxon>Pterygota</taxon>
        <taxon>Neoptera</taxon>
        <taxon>Endopterygota</taxon>
        <taxon>Lepidoptera</taxon>
        <taxon>Glossata</taxon>
        <taxon>Ditrysia</taxon>
        <taxon>Noctuoidea</taxon>
        <taxon>Noctuidae</taxon>
        <taxon>Heliothinae</taxon>
        <taxon>Helicoverpa</taxon>
    </lineage>
</organism>
<sequence>MMSGSHGFRGCPLKIACWAAQQEYVNTRVVLNHIVNNRLLSSMVNSSAVEDAMLSGMHGRSCSSYGPCPLQERHLPILMNNLAVLTNSPGFK</sequence>
<protein>
    <submittedName>
        <fullName evidence="1">Uncharacterized protein</fullName>
    </submittedName>
</protein>
<evidence type="ECO:0000313" key="1">
    <source>
        <dbReference type="EMBL" id="PZC77819.1"/>
    </source>
</evidence>
<dbReference type="Proteomes" id="UP000249218">
    <property type="component" value="Unassembled WGS sequence"/>
</dbReference>
<accession>A0A2W1BRY1</accession>
<gene>
    <name evidence="1" type="primary">HaOG202930</name>
    <name evidence="1" type="ORF">B5X24_HaOG202930</name>
</gene>
<evidence type="ECO:0000313" key="2">
    <source>
        <dbReference type="Proteomes" id="UP000249218"/>
    </source>
</evidence>
<dbReference type="AlphaFoldDB" id="A0A2W1BRY1"/>
<proteinExistence type="predicted"/>
<reference evidence="1 2" key="1">
    <citation type="journal article" date="2017" name="BMC Biol.">
        <title>Genomic innovations, transcriptional plasticity and gene loss underlying the evolution and divergence of two highly polyphagous and invasive Helicoverpa pest species.</title>
        <authorList>
            <person name="Pearce S.L."/>
            <person name="Clarke D.F."/>
            <person name="East P.D."/>
            <person name="Elfekih S."/>
            <person name="Gordon K.H."/>
            <person name="Jermiin L.S."/>
            <person name="McGaughran A."/>
            <person name="Oakeshott J.G."/>
            <person name="Papanikolaou A."/>
            <person name="Perera O.P."/>
            <person name="Rane R.V."/>
            <person name="Richards S."/>
            <person name="Tay W.T."/>
            <person name="Walsh T.K."/>
            <person name="Anderson A."/>
            <person name="Anderson C.J."/>
            <person name="Asgari S."/>
            <person name="Board P.G."/>
            <person name="Bretschneider A."/>
            <person name="Campbell P.M."/>
            <person name="Chertemps T."/>
            <person name="Christeller J.T."/>
            <person name="Coppin C.W."/>
            <person name="Downes S.J."/>
            <person name="Duan G."/>
            <person name="Farnsworth C.A."/>
            <person name="Good R.T."/>
            <person name="Han L.B."/>
            <person name="Han Y.C."/>
            <person name="Hatje K."/>
            <person name="Horne I."/>
            <person name="Huang Y.P."/>
            <person name="Hughes D.S."/>
            <person name="Jacquin-Joly E."/>
            <person name="James W."/>
            <person name="Jhangiani S."/>
            <person name="Kollmar M."/>
            <person name="Kuwar S.S."/>
            <person name="Li S."/>
            <person name="Liu N.Y."/>
            <person name="Maibeche M.T."/>
            <person name="Miller J.R."/>
            <person name="Montagne N."/>
            <person name="Perry T."/>
            <person name="Qu J."/>
            <person name="Song S.V."/>
            <person name="Sutton G.G."/>
            <person name="Vogel H."/>
            <person name="Walenz B.P."/>
            <person name="Xu W."/>
            <person name="Zhang H.J."/>
            <person name="Zou Z."/>
            <person name="Batterham P."/>
            <person name="Edwards O.R."/>
            <person name="Feyereisen R."/>
            <person name="Gibbs R.A."/>
            <person name="Heckel D.G."/>
            <person name="McGrath A."/>
            <person name="Robin C."/>
            <person name="Scherer S.E."/>
            <person name="Worley K.C."/>
            <person name="Wu Y.D."/>
        </authorList>
    </citation>
    <scope>NUCLEOTIDE SEQUENCE [LARGE SCALE GENOMIC DNA]</scope>
    <source>
        <strain evidence="1">Harm_GR_Male_#8</strain>
        <tissue evidence="1">Whole organism</tissue>
    </source>
</reference>
<dbReference type="OrthoDB" id="6436512at2759"/>